<proteinExistence type="predicted"/>
<gene>
    <name evidence="6" type="primary">cvpA</name>
    <name evidence="6" type="ORF">HC248_02646</name>
</gene>
<dbReference type="Pfam" id="PF02674">
    <property type="entry name" value="Colicin_V"/>
    <property type="match status" value="1"/>
</dbReference>
<dbReference type="PANTHER" id="PTHR36926">
    <property type="entry name" value="COLICIN V PRODUCTION PROTEIN"/>
    <property type="match status" value="1"/>
</dbReference>
<evidence type="ECO:0000313" key="7">
    <source>
        <dbReference type="Proteomes" id="UP000502041"/>
    </source>
</evidence>
<dbReference type="KEGG" id="pvac:HC248_02646"/>
<dbReference type="EMBL" id="CP051461">
    <property type="protein sequence ID" value="QJC57322.1"/>
    <property type="molecule type" value="Genomic_DNA"/>
</dbReference>
<evidence type="ECO:0000256" key="2">
    <source>
        <dbReference type="ARBA" id="ARBA00022692"/>
    </source>
</evidence>
<name>A0A6H2HBS5_9BURK</name>
<keyword evidence="4 5" id="KW-0472">Membrane</keyword>
<evidence type="ECO:0000256" key="4">
    <source>
        <dbReference type="ARBA" id="ARBA00023136"/>
    </source>
</evidence>
<dbReference type="InterPro" id="IPR003825">
    <property type="entry name" value="Colicin-V_CvpA"/>
</dbReference>
<dbReference type="RefSeq" id="WP_168922853.1">
    <property type="nucleotide sequence ID" value="NZ_CP051461.1"/>
</dbReference>
<protein>
    <submittedName>
        <fullName evidence="6">Colicin V production protein</fullName>
    </submittedName>
</protein>
<keyword evidence="3 5" id="KW-1133">Transmembrane helix</keyword>
<dbReference type="Proteomes" id="UP000502041">
    <property type="component" value="Chromosome"/>
</dbReference>
<evidence type="ECO:0000256" key="1">
    <source>
        <dbReference type="ARBA" id="ARBA00004141"/>
    </source>
</evidence>
<reference evidence="6 7" key="1">
    <citation type="submission" date="2020-04" db="EMBL/GenBank/DDBJ databases">
        <title>Complete genome of a Psychrophilic, Marine, Gas Vacuolate Bacterium Polaromonas vacuolata KCTC 22033T.</title>
        <authorList>
            <person name="Hwang K."/>
            <person name="Kim K.M."/>
        </authorList>
    </citation>
    <scope>NUCLEOTIDE SEQUENCE [LARGE SCALE GENOMIC DNA]</scope>
    <source>
        <strain evidence="6 7">KCTC 22033</strain>
    </source>
</reference>
<dbReference type="GO" id="GO:0016020">
    <property type="term" value="C:membrane"/>
    <property type="evidence" value="ECO:0007669"/>
    <property type="project" value="UniProtKB-SubCell"/>
</dbReference>
<dbReference type="GO" id="GO:0009403">
    <property type="term" value="P:toxin biosynthetic process"/>
    <property type="evidence" value="ECO:0007669"/>
    <property type="project" value="InterPro"/>
</dbReference>
<sequence>MASLDWIILALLLASMLLGALRGLVYEVLSVLGWAASFYAAQWIAPSVALMLPIQSLSQSARYATAFVLVFIAAIFLAGLFAVVLKKMVEAIGLRPVDRTMGAAFGLVRGLILLLVATVVMNMTSLNSSDWWRESKGAAVLASTLTTIKPMLPERFAAFLN</sequence>
<comment type="subcellular location">
    <subcellularLocation>
        <location evidence="1">Membrane</location>
        <topology evidence="1">Multi-pass membrane protein</topology>
    </subcellularLocation>
</comment>
<dbReference type="AlphaFoldDB" id="A0A6H2HBS5"/>
<accession>A0A6H2HBS5</accession>
<keyword evidence="7" id="KW-1185">Reference proteome</keyword>
<feature type="transmembrane region" description="Helical" evidence="5">
    <location>
        <begin position="64"/>
        <end position="84"/>
    </location>
</feature>
<feature type="transmembrane region" description="Helical" evidence="5">
    <location>
        <begin position="33"/>
        <end position="52"/>
    </location>
</feature>
<organism evidence="6 7">
    <name type="scientific">Polaromonas vacuolata</name>
    <dbReference type="NCBI Taxonomy" id="37448"/>
    <lineage>
        <taxon>Bacteria</taxon>
        <taxon>Pseudomonadati</taxon>
        <taxon>Pseudomonadota</taxon>
        <taxon>Betaproteobacteria</taxon>
        <taxon>Burkholderiales</taxon>
        <taxon>Comamonadaceae</taxon>
        <taxon>Polaromonas</taxon>
    </lineage>
</organism>
<feature type="transmembrane region" description="Helical" evidence="5">
    <location>
        <begin position="104"/>
        <end position="126"/>
    </location>
</feature>
<evidence type="ECO:0000256" key="3">
    <source>
        <dbReference type="ARBA" id="ARBA00022989"/>
    </source>
</evidence>
<evidence type="ECO:0000256" key="5">
    <source>
        <dbReference type="SAM" id="Phobius"/>
    </source>
</evidence>
<keyword evidence="2 5" id="KW-0812">Transmembrane</keyword>
<dbReference type="InterPro" id="IPR052719">
    <property type="entry name" value="CvpA-like"/>
</dbReference>
<evidence type="ECO:0000313" key="6">
    <source>
        <dbReference type="EMBL" id="QJC57322.1"/>
    </source>
</evidence>
<dbReference type="PANTHER" id="PTHR36926:SF1">
    <property type="entry name" value="COLICIN V PRODUCTION PROTEIN"/>
    <property type="match status" value="1"/>
</dbReference>